<reference evidence="2 3" key="1">
    <citation type="submission" date="2018-04" db="EMBL/GenBank/DDBJ databases">
        <authorList>
            <person name="Vogel A."/>
        </authorList>
    </citation>
    <scope>NUCLEOTIDE SEQUENCE [LARGE SCALE GENOMIC DNA]</scope>
</reference>
<gene>
    <name evidence="2" type="ORF">CCAM_LOCUS21410</name>
</gene>
<dbReference type="Proteomes" id="UP000595140">
    <property type="component" value="Unassembled WGS sequence"/>
</dbReference>
<dbReference type="PANTHER" id="PTHR34676">
    <property type="entry name" value="DUF4219 DOMAIN-CONTAINING PROTEIN-RELATED"/>
    <property type="match status" value="1"/>
</dbReference>
<dbReference type="AlphaFoldDB" id="A0A484LTJ6"/>
<evidence type="ECO:0000313" key="3">
    <source>
        <dbReference type="Proteomes" id="UP000595140"/>
    </source>
</evidence>
<evidence type="ECO:0000313" key="2">
    <source>
        <dbReference type="EMBL" id="VFQ79634.1"/>
    </source>
</evidence>
<protein>
    <submittedName>
        <fullName evidence="2">Uncharacterized protein</fullName>
    </submittedName>
</protein>
<organism evidence="2 3">
    <name type="scientific">Cuscuta campestris</name>
    <dbReference type="NCBI Taxonomy" id="132261"/>
    <lineage>
        <taxon>Eukaryota</taxon>
        <taxon>Viridiplantae</taxon>
        <taxon>Streptophyta</taxon>
        <taxon>Embryophyta</taxon>
        <taxon>Tracheophyta</taxon>
        <taxon>Spermatophyta</taxon>
        <taxon>Magnoliopsida</taxon>
        <taxon>eudicotyledons</taxon>
        <taxon>Gunneridae</taxon>
        <taxon>Pentapetalae</taxon>
        <taxon>asterids</taxon>
        <taxon>lamiids</taxon>
        <taxon>Solanales</taxon>
        <taxon>Convolvulaceae</taxon>
        <taxon>Cuscuteae</taxon>
        <taxon>Cuscuta</taxon>
        <taxon>Cuscuta subgen. Grammica</taxon>
        <taxon>Cuscuta sect. Cleistogrammica</taxon>
    </lineage>
</organism>
<feature type="region of interest" description="Disordered" evidence="1">
    <location>
        <begin position="522"/>
        <end position="542"/>
    </location>
</feature>
<keyword evidence="3" id="KW-1185">Reference proteome</keyword>
<name>A0A484LTJ6_9ASTE</name>
<dbReference type="EMBL" id="OOIL02002000">
    <property type="protein sequence ID" value="VFQ79634.1"/>
    <property type="molecule type" value="Genomic_DNA"/>
</dbReference>
<dbReference type="PANTHER" id="PTHR34676:SF15">
    <property type="entry name" value="ZINC FINGER, CCHC-TYPE-RELATED"/>
    <property type="match status" value="1"/>
</dbReference>
<dbReference type="Pfam" id="PF14223">
    <property type="entry name" value="Retrotran_gag_2"/>
    <property type="match status" value="1"/>
</dbReference>
<evidence type="ECO:0000256" key="1">
    <source>
        <dbReference type="SAM" id="MobiDB-lite"/>
    </source>
</evidence>
<sequence>MVPKTEDEFDAQDIKKVENYAKAINMLYCAVNPNDYRKISCCTTAKEMWDKLEVTYEGTDQVREAKIDFLTQEYEMFRMNEGEKIDDMFDRFSKIINDLHALKKSYSNKDLVRKILRSLAPEQRSKVDVIYESIGVSNVTIDGLRDSSAAYIFRGGDSGDESTDQEEDEAANFCLMAHEDQSDDVKEGWYLREIKVQILGACNDLRGTPLRWRWVISLVRFRGGEHPLSHLLLQAGCGSPADCPAAFTGVARLRLPRCIGPPNRAMVVRLQGPEGDQPGADSSFLLEFQGDDISTYGREDWVLYNEGLVLNDLGITELIRHPTGRPTIHSATPESRLLLYIVSRIINPRKHGHTIMSGEDLKLLHAIMHSTPINWAKFVMIYMTDATSTAHDQLLLYPFLVMDILERFKVTTTVGPLTKATKLWTTGAQTFTKRSDNTAPAIAARHCTTNGPAKPQAQANLASIADSLNRLHFKVDGMDGYLERLDEAVQHQGHAMNVYFQRINYVPPPYLGTFLGQVYGDKDEEDGSYAPSSSPDEDEFDDAIDGDEMDGPENLTYALEPVLSNHRISDMIATELLDSVLLQLLDGSWMGPRKRRTRLDLLSRYATPTLADKYWASRFFCKNFLETLPWRCSNGAYKWSAFSLARNYRPEQRNRREALPDIARVLRWNLVVT</sequence>
<proteinExistence type="predicted"/>
<accession>A0A484LTJ6</accession>